<evidence type="ECO:0000313" key="3">
    <source>
        <dbReference type="Proteomes" id="UP001589700"/>
    </source>
</evidence>
<keyword evidence="3" id="KW-1185">Reference proteome</keyword>
<accession>A0ABV5JSU1</accession>
<reference evidence="2 3" key="1">
    <citation type="submission" date="2024-09" db="EMBL/GenBank/DDBJ databases">
        <authorList>
            <person name="Sun Q."/>
            <person name="Mori K."/>
        </authorList>
    </citation>
    <scope>NUCLEOTIDE SEQUENCE [LARGE SCALE GENOMIC DNA]</scope>
    <source>
        <strain evidence="2 3">CCM 7659</strain>
    </source>
</reference>
<organism evidence="2 3">
    <name type="scientific">Dietzia aerolata</name>
    <dbReference type="NCBI Taxonomy" id="595984"/>
    <lineage>
        <taxon>Bacteria</taxon>
        <taxon>Bacillati</taxon>
        <taxon>Actinomycetota</taxon>
        <taxon>Actinomycetes</taxon>
        <taxon>Mycobacteriales</taxon>
        <taxon>Dietziaceae</taxon>
        <taxon>Dietzia</taxon>
    </lineage>
</organism>
<dbReference type="EMBL" id="JBHMDY010000008">
    <property type="protein sequence ID" value="MFB9260787.1"/>
    <property type="molecule type" value="Genomic_DNA"/>
</dbReference>
<sequence length="133" mass="14544">MSIGWILVAVALMPLVLWLVVIAVMAARRWWRRRGDEKTRRLRLARILGRGGRGDVVVVPTTDVDLPEHTVIEVAAGAGCRLVGYERADTLLRRRVGVFVRVGGPVDAVIRGPRAARTRVDSVGSAGRVSVSR</sequence>
<comment type="caution">
    <text evidence="2">The sequence shown here is derived from an EMBL/GenBank/DDBJ whole genome shotgun (WGS) entry which is preliminary data.</text>
</comment>
<evidence type="ECO:0000313" key="2">
    <source>
        <dbReference type="EMBL" id="MFB9260787.1"/>
    </source>
</evidence>
<feature type="transmembrane region" description="Helical" evidence="1">
    <location>
        <begin position="6"/>
        <end position="31"/>
    </location>
</feature>
<name>A0ABV5JSU1_9ACTN</name>
<keyword evidence="1" id="KW-0812">Transmembrane</keyword>
<dbReference type="Proteomes" id="UP001589700">
    <property type="component" value="Unassembled WGS sequence"/>
</dbReference>
<dbReference type="RefSeq" id="WP_182631167.1">
    <property type="nucleotide sequence ID" value="NZ_JAALDM010000033.1"/>
</dbReference>
<evidence type="ECO:0000256" key="1">
    <source>
        <dbReference type="SAM" id="Phobius"/>
    </source>
</evidence>
<proteinExistence type="predicted"/>
<gene>
    <name evidence="2" type="ORF">ACFFVD_13330</name>
</gene>
<protein>
    <submittedName>
        <fullName evidence="2">Uncharacterized protein</fullName>
    </submittedName>
</protein>
<keyword evidence="1" id="KW-1133">Transmembrane helix</keyword>
<keyword evidence="1" id="KW-0472">Membrane</keyword>